<keyword evidence="2" id="KW-0812">Transmembrane</keyword>
<evidence type="ECO:0000313" key="3">
    <source>
        <dbReference type="EMBL" id="KAF1395019.1"/>
    </source>
</evidence>
<comment type="caution">
    <text evidence="3">The sequence shown here is derived from an EMBL/GenBank/DDBJ whole genome shotgun (WGS) entry which is preliminary data.</text>
</comment>
<gene>
    <name evidence="3" type="ORF">PFLUV_G00007190</name>
</gene>
<keyword evidence="1" id="KW-0175">Coiled coil</keyword>
<dbReference type="Proteomes" id="UP000465112">
    <property type="component" value="Chromosome 1"/>
</dbReference>
<reference evidence="3 4" key="1">
    <citation type="submission" date="2019-06" db="EMBL/GenBank/DDBJ databases">
        <title>A chromosome-scale genome assembly of the European perch, Perca fluviatilis.</title>
        <authorList>
            <person name="Roques C."/>
            <person name="Zahm M."/>
            <person name="Cabau C."/>
            <person name="Klopp C."/>
            <person name="Bouchez O."/>
            <person name="Donnadieu C."/>
            <person name="Kuhl H."/>
            <person name="Gislard M."/>
            <person name="Guendouz S."/>
            <person name="Journot L."/>
            <person name="Haffray P."/>
            <person name="Bestin A."/>
            <person name="Morvezen R."/>
            <person name="Feron R."/>
            <person name="Wen M."/>
            <person name="Jouanno E."/>
            <person name="Herpin A."/>
            <person name="Schartl M."/>
            <person name="Postlethwait J."/>
            <person name="Schaerlinger B."/>
            <person name="Chardard D."/>
            <person name="Lecocq T."/>
            <person name="Poncet C."/>
            <person name="Jaffrelo L."/>
            <person name="Lampietro C."/>
            <person name="Guiguen Y."/>
        </authorList>
    </citation>
    <scope>NUCLEOTIDE SEQUENCE [LARGE SCALE GENOMIC DNA]</scope>
    <source>
        <tissue evidence="3">Blood</tissue>
    </source>
</reference>
<organism evidence="3 4">
    <name type="scientific">Perca fluviatilis</name>
    <name type="common">European perch</name>
    <dbReference type="NCBI Taxonomy" id="8168"/>
    <lineage>
        <taxon>Eukaryota</taxon>
        <taxon>Metazoa</taxon>
        <taxon>Chordata</taxon>
        <taxon>Craniata</taxon>
        <taxon>Vertebrata</taxon>
        <taxon>Euteleostomi</taxon>
        <taxon>Actinopterygii</taxon>
        <taxon>Neopterygii</taxon>
        <taxon>Teleostei</taxon>
        <taxon>Neoteleostei</taxon>
        <taxon>Acanthomorphata</taxon>
        <taxon>Eupercaria</taxon>
        <taxon>Perciformes</taxon>
        <taxon>Percoidei</taxon>
        <taxon>Percidae</taxon>
        <taxon>Percinae</taxon>
        <taxon>Perca</taxon>
    </lineage>
</organism>
<keyword evidence="2" id="KW-1133">Transmembrane helix</keyword>
<dbReference type="EMBL" id="VHII01000001">
    <property type="protein sequence ID" value="KAF1395019.1"/>
    <property type="molecule type" value="Genomic_DNA"/>
</dbReference>
<evidence type="ECO:0000256" key="2">
    <source>
        <dbReference type="SAM" id="Phobius"/>
    </source>
</evidence>
<keyword evidence="4" id="KW-1185">Reference proteome</keyword>
<evidence type="ECO:0000256" key="1">
    <source>
        <dbReference type="SAM" id="Coils"/>
    </source>
</evidence>
<proteinExistence type="predicted"/>
<evidence type="ECO:0000313" key="4">
    <source>
        <dbReference type="Proteomes" id="UP000465112"/>
    </source>
</evidence>
<keyword evidence="2" id="KW-0472">Membrane</keyword>
<feature type="coiled-coil region" evidence="1">
    <location>
        <begin position="100"/>
        <end position="134"/>
    </location>
</feature>
<sequence>MSGDLYAEPGIINKVYCEPDGKESIVNIYVSAESLRVYDNPWVEGMSPNTPRPAEPQHPVIRENLGKRNHVRADSRFLGVVCLLLLAGIIYLGVQMNKDKNKWRTERNQLLEDIANLKKTSDQLTANNTELIKERDGFLRMLCAKDSSLRSQKNLDCPIVPDKRKEL</sequence>
<protein>
    <submittedName>
        <fullName evidence="3">Uncharacterized protein</fullName>
    </submittedName>
</protein>
<accession>A0A6A5FNR6</accession>
<name>A0A6A5FNR6_PERFL</name>
<dbReference type="AlphaFoldDB" id="A0A6A5FNR6"/>
<feature type="transmembrane region" description="Helical" evidence="2">
    <location>
        <begin position="77"/>
        <end position="94"/>
    </location>
</feature>